<dbReference type="GO" id="GO:0045028">
    <property type="term" value="F:G protein-coupled purinergic nucleotide receptor activity"/>
    <property type="evidence" value="ECO:0007669"/>
    <property type="project" value="TreeGrafter"/>
</dbReference>
<gene>
    <name evidence="11" type="primary">gpr171</name>
</gene>
<dbReference type="SUPFAM" id="SSF81321">
    <property type="entry name" value="Family A G protein-coupled receptor-like"/>
    <property type="match status" value="1"/>
</dbReference>
<keyword evidence="6 9" id="KW-0472">Membrane</keyword>
<reference evidence="11" key="3">
    <citation type="submission" date="2025-09" db="UniProtKB">
        <authorList>
            <consortium name="Ensembl"/>
        </authorList>
    </citation>
    <scope>IDENTIFICATION</scope>
</reference>
<dbReference type="Gene3D" id="1.20.1070.10">
    <property type="entry name" value="Rhodopsin 7-helix transmembrane proteins"/>
    <property type="match status" value="1"/>
</dbReference>
<feature type="transmembrane region" description="Helical" evidence="9">
    <location>
        <begin position="140"/>
        <end position="162"/>
    </location>
</feature>
<feature type="transmembrane region" description="Helical" evidence="9">
    <location>
        <begin position="233"/>
        <end position="252"/>
    </location>
</feature>
<evidence type="ECO:0000256" key="7">
    <source>
        <dbReference type="ARBA" id="ARBA00023170"/>
    </source>
</evidence>
<evidence type="ECO:0000259" key="10">
    <source>
        <dbReference type="PROSITE" id="PS50262"/>
    </source>
</evidence>
<reference evidence="11" key="2">
    <citation type="submission" date="2025-08" db="UniProtKB">
        <authorList>
            <consortium name="Ensembl"/>
        </authorList>
    </citation>
    <scope>IDENTIFICATION</scope>
</reference>
<keyword evidence="12" id="KW-1185">Reference proteome</keyword>
<keyword evidence="3 9" id="KW-0812">Transmembrane</keyword>
<evidence type="ECO:0000256" key="5">
    <source>
        <dbReference type="ARBA" id="ARBA00023040"/>
    </source>
</evidence>
<dbReference type="OrthoDB" id="9935079at2759"/>
<dbReference type="InterPro" id="IPR017452">
    <property type="entry name" value="GPCR_Rhodpsn_7TM"/>
</dbReference>
<evidence type="ECO:0000313" key="11">
    <source>
        <dbReference type="Ensembl" id="ENSGWIP00000012679.1"/>
    </source>
</evidence>
<reference evidence="11" key="1">
    <citation type="submission" date="2020-06" db="EMBL/GenBank/DDBJ databases">
        <authorList>
            <consortium name="Wellcome Sanger Institute Data Sharing"/>
        </authorList>
    </citation>
    <scope>NUCLEOTIDE SEQUENCE [LARGE SCALE GENOMIC DNA]</scope>
</reference>
<evidence type="ECO:0000256" key="9">
    <source>
        <dbReference type="SAM" id="Phobius"/>
    </source>
</evidence>
<dbReference type="InterPro" id="IPR000276">
    <property type="entry name" value="GPCR_Rhodpsn"/>
</dbReference>
<keyword evidence="5" id="KW-0297">G-protein coupled receptor</keyword>
<dbReference type="PANTHER" id="PTHR24233">
    <property type="entry name" value="P2Y PURINOCEPTOR-RELATED G-PROTEIN COUPLED RECEPTOR"/>
    <property type="match status" value="1"/>
</dbReference>
<evidence type="ECO:0000256" key="2">
    <source>
        <dbReference type="ARBA" id="ARBA00022475"/>
    </source>
</evidence>
<dbReference type="Proteomes" id="UP000694680">
    <property type="component" value="Chromosome 13"/>
</dbReference>
<name>A0A8C5G416_GOUWI</name>
<keyword evidence="2" id="KW-1003">Cell membrane</keyword>
<dbReference type="AlphaFoldDB" id="A0A8C5G416"/>
<evidence type="ECO:0000256" key="4">
    <source>
        <dbReference type="ARBA" id="ARBA00022989"/>
    </source>
</evidence>
<proteinExistence type="predicted"/>
<evidence type="ECO:0000256" key="3">
    <source>
        <dbReference type="ARBA" id="ARBA00022692"/>
    </source>
</evidence>
<protein>
    <recommendedName>
        <fullName evidence="10">G-protein coupled receptors family 1 profile domain-containing protein</fullName>
    </recommendedName>
</protein>
<feature type="transmembrane region" description="Helical" evidence="9">
    <location>
        <begin position="20"/>
        <end position="47"/>
    </location>
</feature>
<dbReference type="PRINTS" id="PR01157">
    <property type="entry name" value="P2YPURNOCPTR"/>
</dbReference>
<feature type="transmembrane region" description="Helical" evidence="9">
    <location>
        <begin position="189"/>
        <end position="213"/>
    </location>
</feature>
<dbReference type="PRINTS" id="PR00237">
    <property type="entry name" value="GPCRRHODOPSN"/>
</dbReference>
<feature type="transmembrane region" description="Helical" evidence="9">
    <location>
        <begin position="59"/>
        <end position="79"/>
    </location>
</feature>
<keyword evidence="8" id="KW-0807">Transducer</keyword>
<evidence type="ECO:0000313" key="12">
    <source>
        <dbReference type="Proteomes" id="UP000694680"/>
    </source>
</evidence>
<dbReference type="PROSITE" id="PS50262">
    <property type="entry name" value="G_PROTEIN_RECEP_F1_2"/>
    <property type="match status" value="1"/>
</dbReference>
<sequence>MDVLTSANVSAVCVVNDHMTAFIVLYSLVFFIGLPAHLLSVLVFIISRRQQHSRGGSGTRLYLLNLLLADLLLLLMLPFKILKDSGSATWNLTMFHCRFSAVVFYISLYSSLMFLTLIISQRHLQASQSSFSRRLQEVGFSRLLSVVVWFLLIVINLPNMVLPLTTIQPRPFLSCSSLKSEMGHHFHTLAVLLNMALFLNASVCVLFCCILALRRLLGRGGNGNHGDARRAALSVKVTAAAYALSFVPYHAVRMPYTLAQVELISDCWTRRQLFLWKEATLLLSVLRLCFDPLLFFCLCSPFRRTISSTIRRTNTQPGQDRETSV</sequence>
<feature type="transmembrane region" description="Helical" evidence="9">
    <location>
        <begin position="281"/>
        <end position="302"/>
    </location>
</feature>
<dbReference type="Pfam" id="PF00001">
    <property type="entry name" value="7tm_1"/>
    <property type="match status" value="1"/>
</dbReference>
<accession>A0A8C5G416</accession>
<dbReference type="PANTHER" id="PTHR24233:SF4">
    <property type="entry name" value="G-PROTEIN COUPLED RECEPTOR 171"/>
    <property type="match status" value="1"/>
</dbReference>
<dbReference type="Ensembl" id="ENSGWIT00000014117.1">
    <property type="protein sequence ID" value="ENSGWIP00000012679.1"/>
    <property type="gene ID" value="ENSGWIG00000007337.1"/>
</dbReference>
<feature type="transmembrane region" description="Helical" evidence="9">
    <location>
        <begin position="99"/>
        <end position="119"/>
    </location>
</feature>
<evidence type="ECO:0000256" key="1">
    <source>
        <dbReference type="ARBA" id="ARBA00004651"/>
    </source>
</evidence>
<keyword evidence="4 9" id="KW-1133">Transmembrane helix</keyword>
<evidence type="ECO:0000256" key="8">
    <source>
        <dbReference type="ARBA" id="ARBA00023224"/>
    </source>
</evidence>
<organism evidence="11 12">
    <name type="scientific">Gouania willdenowi</name>
    <name type="common">Blunt-snouted clingfish</name>
    <name type="synonym">Lepadogaster willdenowi</name>
    <dbReference type="NCBI Taxonomy" id="441366"/>
    <lineage>
        <taxon>Eukaryota</taxon>
        <taxon>Metazoa</taxon>
        <taxon>Chordata</taxon>
        <taxon>Craniata</taxon>
        <taxon>Vertebrata</taxon>
        <taxon>Euteleostomi</taxon>
        <taxon>Actinopterygii</taxon>
        <taxon>Neopterygii</taxon>
        <taxon>Teleostei</taxon>
        <taxon>Neoteleostei</taxon>
        <taxon>Acanthomorphata</taxon>
        <taxon>Ovalentaria</taxon>
        <taxon>Blenniimorphae</taxon>
        <taxon>Blenniiformes</taxon>
        <taxon>Gobiesocoidei</taxon>
        <taxon>Gobiesocidae</taxon>
        <taxon>Gobiesocinae</taxon>
        <taxon>Gouania</taxon>
    </lineage>
</organism>
<feature type="domain" description="G-protein coupled receptors family 1 profile" evidence="10">
    <location>
        <begin position="36"/>
        <end position="295"/>
    </location>
</feature>
<keyword evidence="7" id="KW-0675">Receptor</keyword>
<dbReference type="GO" id="GO:0005886">
    <property type="term" value="C:plasma membrane"/>
    <property type="evidence" value="ECO:0007669"/>
    <property type="project" value="UniProtKB-SubCell"/>
</dbReference>
<evidence type="ECO:0000256" key="6">
    <source>
        <dbReference type="ARBA" id="ARBA00023136"/>
    </source>
</evidence>
<comment type="subcellular location">
    <subcellularLocation>
        <location evidence="1">Cell membrane</location>
        <topology evidence="1">Multi-pass membrane protein</topology>
    </subcellularLocation>
</comment>